<sequence>MQNLRVKNLYAAFASKNNSYILKGILIGALIGFVVGVFRLIIDNTLKGLFWVYPYLVKHPLMIIVYVIGTVIVWLALTRVVKPFAKKDEMSWWSGLWRTFVGALLAICPGLFAGREGPCIQMGSYIARGCSVNLFHDNEQDLKVLVHSGMSAGLAAAFSAPIAGTLFILEAISFEFTPVILITSMTTSISSVVVTYFFFGIKPCLYLAYSGSLPLESYWLLLILGILMGFLAWVFQITNTQTKKLYELLPIPKRFNTILPLLFVIPIGLIYPKILGGSHDFISVLTSDQFMHSVLNDPKYTMIGVIIVFALVRFVFTMISCNATAPTGIFMPILVMGAVTGALYAALVIRFGLISDIYYLNIIICAMAAYFGAALKTPFTAVVLLVETVGSVKYVMPILIVTWIAYIVNSWLKGKSVFND</sequence>
<dbReference type="STRING" id="1122146.IV53_GL000096"/>
<keyword evidence="5" id="KW-0406">Ion transport</keyword>
<feature type="transmembrane region" description="Helical" evidence="10">
    <location>
        <begin position="20"/>
        <end position="41"/>
    </location>
</feature>
<dbReference type="PANTHER" id="PTHR43427:SF6">
    <property type="entry name" value="CHLORIDE CHANNEL PROTEIN CLC-E"/>
    <property type="match status" value="1"/>
</dbReference>
<keyword evidence="4 10" id="KW-1133">Transmembrane helix</keyword>
<proteinExistence type="predicted"/>
<dbReference type="GO" id="GO:0034707">
    <property type="term" value="C:chloride channel complex"/>
    <property type="evidence" value="ECO:0007669"/>
    <property type="project" value="UniProtKB-KW"/>
</dbReference>
<feature type="transmembrane region" description="Helical" evidence="10">
    <location>
        <begin position="218"/>
        <end position="235"/>
    </location>
</feature>
<keyword evidence="7" id="KW-0869">Chloride channel</keyword>
<dbReference type="PANTHER" id="PTHR43427">
    <property type="entry name" value="CHLORIDE CHANNEL PROTEIN CLC-E"/>
    <property type="match status" value="1"/>
</dbReference>
<evidence type="ECO:0000256" key="6">
    <source>
        <dbReference type="ARBA" id="ARBA00023136"/>
    </source>
</evidence>
<evidence type="ECO:0000256" key="3">
    <source>
        <dbReference type="ARBA" id="ARBA00022692"/>
    </source>
</evidence>
<dbReference type="Pfam" id="PF00654">
    <property type="entry name" value="Voltage_CLC"/>
    <property type="match status" value="1"/>
</dbReference>
<accession>A0A0R2KIY3</accession>
<feature type="transmembrane region" description="Helical" evidence="10">
    <location>
        <begin position="144"/>
        <end position="169"/>
    </location>
</feature>
<dbReference type="EMBL" id="JQBZ01000016">
    <property type="protein sequence ID" value="KRN89378.1"/>
    <property type="molecule type" value="Genomic_DNA"/>
</dbReference>
<keyword evidence="8" id="KW-0868">Chloride</keyword>
<feature type="transmembrane region" description="Helical" evidence="10">
    <location>
        <begin position="61"/>
        <end position="81"/>
    </location>
</feature>
<feature type="transmembrane region" description="Helical" evidence="10">
    <location>
        <begin position="300"/>
        <end position="316"/>
    </location>
</feature>
<feature type="transmembrane region" description="Helical" evidence="10">
    <location>
        <begin position="328"/>
        <end position="351"/>
    </location>
</feature>
<protein>
    <submittedName>
        <fullName evidence="11">Chloride transporter, ClC family</fullName>
    </submittedName>
</protein>
<dbReference type="PATRIC" id="fig|1122146.4.peg.98"/>
<evidence type="ECO:0000313" key="11">
    <source>
        <dbReference type="EMBL" id="KRN89378.1"/>
    </source>
</evidence>
<dbReference type="InterPro" id="IPR050368">
    <property type="entry name" value="ClC-type_chloride_channel"/>
</dbReference>
<dbReference type="OrthoDB" id="9812438at2"/>
<dbReference type="SUPFAM" id="SSF81340">
    <property type="entry name" value="Clc chloride channel"/>
    <property type="match status" value="1"/>
</dbReference>
<name>A0A0R2KIY3_9LACO</name>
<dbReference type="GO" id="GO:0005254">
    <property type="term" value="F:chloride channel activity"/>
    <property type="evidence" value="ECO:0007669"/>
    <property type="project" value="UniProtKB-KW"/>
</dbReference>
<evidence type="ECO:0000256" key="5">
    <source>
        <dbReference type="ARBA" id="ARBA00023065"/>
    </source>
</evidence>
<keyword evidence="12" id="KW-1185">Reference proteome</keyword>
<dbReference type="CDD" id="cd01031">
    <property type="entry name" value="EriC"/>
    <property type="match status" value="1"/>
</dbReference>
<comment type="caution">
    <text evidence="11">The sequence shown here is derived from an EMBL/GenBank/DDBJ whole genome shotgun (WGS) entry which is preliminary data.</text>
</comment>
<dbReference type="Proteomes" id="UP000051500">
    <property type="component" value="Unassembled WGS sequence"/>
</dbReference>
<evidence type="ECO:0000256" key="1">
    <source>
        <dbReference type="ARBA" id="ARBA00004141"/>
    </source>
</evidence>
<feature type="transmembrane region" description="Helical" evidence="10">
    <location>
        <begin position="357"/>
        <end position="375"/>
    </location>
</feature>
<organism evidence="11 12">
    <name type="scientific">Ligilactobacillus ceti DSM 22408</name>
    <dbReference type="NCBI Taxonomy" id="1122146"/>
    <lineage>
        <taxon>Bacteria</taxon>
        <taxon>Bacillati</taxon>
        <taxon>Bacillota</taxon>
        <taxon>Bacilli</taxon>
        <taxon>Lactobacillales</taxon>
        <taxon>Lactobacillaceae</taxon>
        <taxon>Ligilactobacillus</taxon>
    </lineage>
</organism>
<feature type="transmembrane region" description="Helical" evidence="10">
    <location>
        <begin position="176"/>
        <end position="198"/>
    </location>
</feature>
<dbReference type="InterPro" id="IPR001807">
    <property type="entry name" value="ClC"/>
</dbReference>
<dbReference type="PRINTS" id="PR00762">
    <property type="entry name" value="CLCHANNEL"/>
</dbReference>
<dbReference type="eggNOG" id="COG0038">
    <property type="taxonomic scope" value="Bacteria"/>
</dbReference>
<reference evidence="11 12" key="1">
    <citation type="journal article" date="2015" name="Genome Announc.">
        <title>Expanding the biotechnology potential of lactobacilli through comparative genomics of 213 strains and associated genera.</title>
        <authorList>
            <person name="Sun Z."/>
            <person name="Harris H.M."/>
            <person name="McCann A."/>
            <person name="Guo C."/>
            <person name="Argimon S."/>
            <person name="Zhang W."/>
            <person name="Yang X."/>
            <person name="Jeffery I.B."/>
            <person name="Cooney J.C."/>
            <person name="Kagawa T.F."/>
            <person name="Liu W."/>
            <person name="Song Y."/>
            <person name="Salvetti E."/>
            <person name="Wrobel A."/>
            <person name="Rasinkangas P."/>
            <person name="Parkhill J."/>
            <person name="Rea M.C."/>
            <person name="O'Sullivan O."/>
            <person name="Ritari J."/>
            <person name="Douillard F.P."/>
            <person name="Paul Ross R."/>
            <person name="Yang R."/>
            <person name="Briner A.E."/>
            <person name="Felis G.E."/>
            <person name="de Vos W.M."/>
            <person name="Barrangou R."/>
            <person name="Klaenhammer T.R."/>
            <person name="Caufield P.W."/>
            <person name="Cui Y."/>
            <person name="Zhang H."/>
            <person name="O'Toole P.W."/>
        </authorList>
    </citation>
    <scope>NUCLEOTIDE SEQUENCE [LARGE SCALE GENOMIC DNA]</scope>
    <source>
        <strain evidence="11 12">DSM 22408</strain>
    </source>
</reference>
<evidence type="ECO:0000313" key="12">
    <source>
        <dbReference type="Proteomes" id="UP000051500"/>
    </source>
</evidence>
<evidence type="ECO:0000256" key="7">
    <source>
        <dbReference type="ARBA" id="ARBA00023173"/>
    </source>
</evidence>
<dbReference type="AlphaFoldDB" id="A0A0R2KIY3"/>
<feature type="transmembrane region" description="Helical" evidence="10">
    <location>
        <begin position="255"/>
        <end position="274"/>
    </location>
</feature>
<comment type="subcellular location">
    <subcellularLocation>
        <location evidence="1">Membrane</location>
        <topology evidence="1">Multi-pass membrane protein</topology>
    </subcellularLocation>
</comment>
<gene>
    <name evidence="11" type="ORF">IV53_GL000096</name>
</gene>
<keyword evidence="9" id="KW-0407">Ion channel</keyword>
<evidence type="ECO:0000256" key="8">
    <source>
        <dbReference type="ARBA" id="ARBA00023214"/>
    </source>
</evidence>
<dbReference type="InterPro" id="IPR014743">
    <property type="entry name" value="Cl-channel_core"/>
</dbReference>
<evidence type="ECO:0000256" key="2">
    <source>
        <dbReference type="ARBA" id="ARBA00022448"/>
    </source>
</evidence>
<keyword evidence="3 10" id="KW-0812">Transmembrane</keyword>
<feature type="transmembrane region" description="Helical" evidence="10">
    <location>
        <begin position="93"/>
        <end position="112"/>
    </location>
</feature>
<feature type="transmembrane region" description="Helical" evidence="10">
    <location>
        <begin position="382"/>
        <end position="408"/>
    </location>
</feature>
<evidence type="ECO:0000256" key="4">
    <source>
        <dbReference type="ARBA" id="ARBA00022989"/>
    </source>
</evidence>
<keyword evidence="6 10" id="KW-0472">Membrane</keyword>
<evidence type="ECO:0000256" key="10">
    <source>
        <dbReference type="SAM" id="Phobius"/>
    </source>
</evidence>
<evidence type="ECO:0000256" key="9">
    <source>
        <dbReference type="ARBA" id="ARBA00023303"/>
    </source>
</evidence>
<dbReference type="RefSeq" id="WP_027106421.1">
    <property type="nucleotide sequence ID" value="NZ_AUHP01000012.1"/>
</dbReference>
<keyword evidence="2" id="KW-0813">Transport</keyword>
<dbReference type="Gene3D" id="1.10.3080.10">
    <property type="entry name" value="Clc chloride channel"/>
    <property type="match status" value="1"/>
</dbReference>